<reference evidence="2" key="1">
    <citation type="journal article" date="2021" name="PeerJ">
        <title>Extensive microbial diversity within the chicken gut microbiome revealed by metagenomics and culture.</title>
        <authorList>
            <person name="Gilroy R."/>
            <person name="Ravi A."/>
            <person name="Getino M."/>
            <person name="Pursley I."/>
            <person name="Horton D.L."/>
            <person name="Alikhan N.F."/>
            <person name="Baker D."/>
            <person name="Gharbi K."/>
            <person name="Hall N."/>
            <person name="Watson M."/>
            <person name="Adriaenssens E.M."/>
            <person name="Foster-Nyarko E."/>
            <person name="Jarju S."/>
            <person name="Secka A."/>
            <person name="Antonio M."/>
            <person name="Oren A."/>
            <person name="Chaudhuri R.R."/>
            <person name="La Ragione R."/>
            <person name="Hildebrand F."/>
            <person name="Pallen M.J."/>
        </authorList>
    </citation>
    <scope>NUCLEOTIDE SEQUENCE</scope>
    <source>
        <strain evidence="2">G3-2149</strain>
    </source>
</reference>
<proteinExistence type="predicted"/>
<protein>
    <submittedName>
        <fullName evidence="2">Uncharacterized protein</fullName>
    </submittedName>
</protein>
<dbReference type="AlphaFoldDB" id="A0A9E2L7V0"/>
<feature type="compositionally biased region" description="Polar residues" evidence="1">
    <location>
        <begin position="107"/>
        <end position="126"/>
    </location>
</feature>
<gene>
    <name evidence="2" type="ORF">H9789_12090</name>
</gene>
<evidence type="ECO:0000313" key="2">
    <source>
        <dbReference type="EMBL" id="MBU3854530.1"/>
    </source>
</evidence>
<evidence type="ECO:0000313" key="3">
    <source>
        <dbReference type="Proteomes" id="UP000823865"/>
    </source>
</evidence>
<dbReference type="Proteomes" id="UP000823865">
    <property type="component" value="Unassembled WGS sequence"/>
</dbReference>
<comment type="caution">
    <text evidence="2">The sequence shown here is derived from an EMBL/GenBank/DDBJ whole genome shotgun (WGS) entry which is preliminary data.</text>
</comment>
<name>A0A9E2L7V0_9BACT</name>
<accession>A0A9E2L7V0</accession>
<sequence length="185" mass="19615">MRECVVCHGEKEVDDKTYENFFKAMEHLQNSGNMTAPYNSGRGGEADGEPTAVCPMCSGSGVFSFYGEYHPCSECNQTGRVTPERAVQLQQSLQELDQMTGGGGYGNTSIQYGSSPNDGDASRQGQGSSGNDCHTCGGTGDCTYCHGVKVVEYDGEYGEPGGFMKCPVCKGNGRCGVCNGYGSIR</sequence>
<dbReference type="EMBL" id="JAHLFU010000247">
    <property type="protein sequence ID" value="MBU3854530.1"/>
    <property type="molecule type" value="Genomic_DNA"/>
</dbReference>
<feature type="region of interest" description="Disordered" evidence="1">
    <location>
        <begin position="98"/>
        <end position="126"/>
    </location>
</feature>
<evidence type="ECO:0000256" key="1">
    <source>
        <dbReference type="SAM" id="MobiDB-lite"/>
    </source>
</evidence>
<dbReference type="Gene3D" id="6.20.20.10">
    <property type="match status" value="1"/>
</dbReference>
<organism evidence="2 3">
    <name type="scientific">Candidatus Paraprevotella stercoravium</name>
    <dbReference type="NCBI Taxonomy" id="2838725"/>
    <lineage>
        <taxon>Bacteria</taxon>
        <taxon>Pseudomonadati</taxon>
        <taxon>Bacteroidota</taxon>
        <taxon>Bacteroidia</taxon>
        <taxon>Bacteroidales</taxon>
        <taxon>Prevotellaceae</taxon>
        <taxon>Paraprevotella</taxon>
    </lineage>
</organism>
<reference evidence="2" key="2">
    <citation type="submission" date="2021-04" db="EMBL/GenBank/DDBJ databases">
        <authorList>
            <person name="Gilroy R."/>
        </authorList>
    </citation>
    <scope>NUCLEOTIDE SEQUENCE</scope>
    <source>
        <strain evidence="2">G3-2149</strain>
    </source>
</reference>